<evidence type="ECO:0000313" key="1">
    <source>
        <dbReference type="EMBL" id="CEK77757.1"/>
    </source>
</evidence>
<dbReference type="EMBL" id="HACG01030892">
    <property type="protein sequence ID" value="CEK77757.1"/>
    <property type="molecule type" value="Transcribed_RNA"/>
</dbReference>
<gene>
    <name evidence="2" type="primary">ORF106498</name>
    <name evidence="1" type="synonym">ORF106493</name>
</gene>
<accession>A0A0B7AAD0</accession>
<dbReference type="AlphaFoldDB" id="A0A0B7AAD0"/>
<dbReference type="EMBL" id="HACG01030893">
    <property type="protein sequence ID" value="CEK77758.1"/>
    <property type="molecule type" value="Transcribed_RNA"/>
</dbReference>
<protein>
    <submittedName>
        <fullName evidence="2">Uncharacterized protein</fullName>
    </submittedName>
</protein>
<proteinExistence type="predicted"/>
<name>A0A0B7AAD0_9EUPU</name>
<sequence length="51" mass="5553">MKCSGSNEGFDKILARPSPILLHNNSFHTDDGNGTELENIVNLLLLSSLVQ</sequence>
<feature type="non-terminal residue" evidence="2">
    <location>
        <position position="51"/>
    </location>
</feature>
<reference evidence="2" key="1">
    <citation type="submission" date="2014-12" db="EMBL/GenBank/DDBJ databases">
        <title>Insight into the proteome of Arion vulgaris.</title>
        <authorList>
            <person name="Aradska J."/>
            <person name="Bulat T."/>
            <person name="Smidak R."/>
            <person name="Sarate P."/>
            <person name="Gangsoo J."/>
            <person name="Sialana F."/>
            <person name="Bilban M."/>
            <person name="Lubec G."/>
        </authorList>
    </citation>
    <scope>NUCLEOTIDE SEQUENCE</scope>
    <source>
        <tissue evidence="2">Skin</tissue>
    </source>
</reference>
<organism evidence="2">
    <name type="scientific">Arion vulgaris</name>
    <dbReference type="NCBI Taxonomy" id="1028688"/>
    <lineage>
        <taxon>Eukaryota</taxon>
        <taxon>Metazoa</taxon>
        <taxon>Spiralia</taxon>
        <taxon>Lophotrochozoa</taxon>
        <taxon>Mollusca</taxon>
        <taxon>Gastropoda</taxon>
        <taxon>Heterobranchia</taxon>
        <taxon>Euthyneura</taxon>
        <taxon>Panpulmonata</taxon>
        <taxon>Eupulmonata</taxon>
        <taxon>Stylommatophora</taxon>
        <taxon>Helicina</taxon>
        <taxon>Arionoidea</taxon>
        <taxon>Arionidae</taxon>
        <taxon>Arion</taxon>
    </lineage>
</organism>
<evidence type="ECO:0000313" key="2">
    <source>
        <dbReference type="EMBL" id="CEK77758.1"/>
    </source>
</evidence>